<dbReference type="EMBL" id="JACBZX010000001">
    <property type="protein sequence ID" value="NYG35641.1"/>
    <property type="molecule type" value="Genomic_DNA"/>
</dbReference>
<feature type="compositionally biased region" description="Gly residues" evidence="2">
    <location>
        <begin position="106"/>
        <end position="116"/>
    </location>
</feature>
<evidence type="ECO:0000313" key="5">
    <source>
        <dbReference type="EMBL" id="NYG35641.1"/>
    </source>
</evidence>
<proteinExistence type="inferred from homology"/>
<dbReference type="Gene3D" id="3.40.630.190">
    <property type="entry name" value="LCP protein"/>
    <property type="match status" value="1"/>
</dbReference>
<evidence type="ECO:0000256" key="2">
    <source>
        <dbReference type="SAM" id="MobiDB-lite"/>
    </source>
</evidence>
<sequence length="485" mass="51358">MPDPSDRPRRPARPPRRPGDEDEAMTFDMRRGRRPKADETARAIPTGRRDPQQATQQVPSGRGGARPSSAGRQRSGTRSGSGVAAAPSAGAAGGEPRTRVMPVAGAGEGARGAGPDGRGERPGGRAPGERGPGERGPGGRRPGDEAGRGGPPRGPRDERDGGRPRRGRRGRRILTVLAALVLVWALATVWAVNSAWDQVSTVDATPDGDRPDSAGRNTLLVGSDSRADLTQEQRNRLGTGQDTGGARTDSIIVLHQGGGDPTLLSIPRDSYVEIPGHGMNKINAAYAIGGPELLAETIELNTGLRMDGYMEIGFDGFANVVDAVDGVWICVQQDMDDEQAHINLKKGCQTLNGTDALGYVRARYSDPEGDLGRAQRQRQFLGALMGEVVTPANLLQPWKIHGLGGDAASNLTVGEDDSMIGTARAFWAMRAVANGEGNSVTVPVDDNNYATEVGSAVHWDEQRSQQLFDQLANNEELTVTPSDDS</sequence>
<dbReference type="PANTHER" id="PTHR33392:SF6">
    <property type="entry name" value="POLYISOPRENYL-TEICHOIC ACID--PEPTIDOGLYCAN TEICHOIC ACID TRANSFERASE TAGU"/>
    <property type="match status" value="1"/>
</dbReference>
<keyword evidence="3" id="KW-1133">Transmembrane helix</keyword>
<feature type="region of interest" description="Disordered" evidence="2">
    <location>
        <begin position="1"/>
        <end position="167"/>
    </location>
</feature>
<keyword evidence="3" id="KW-0812">Transmembrane</keyword>
<evidence type="ECO:0000256" key="3">
    <source>
        <dbReference type="SAM" id="Phobius"/>
    </source>
</evidence>
<feature type="compositionally biased region" description="Low complexity" evidence="2">
    <location>
        <begin position="65"/>
        <end position="90"/>
    </location>
</feature>
<dbReference type="AlphaFoldDB" id="A0A852XAS3"/>
<dbReference type="InterPro" id="IPR050922">
    <property type="entry name" value="LytR/CpsA/Psr_CW_biosynth"/>
</dbReference>
<feature type="compositionally biased region" description="Basic and acidic residues" evidence="2">
    <location>
        <begin position="225"/>
        <end position="235"/>
    </location>
</feature>
<feature type="compositionally biased region" description="Basic and acidic residues" evidence="2">
    <location>
        <begin position="117"/>
        <end position="133"/>
    </location>
</feature>
<dbReference type="RefSeq" id="WP_246313313.1">
    <property type="nucleotide sequence ID" value="NZ_JACBZX010000001.1"/>
</dbReference>
<dbReference type="NCBIfam" id="TIGR00350">
    <property type="entry name" value="lytR_cpsA_psr"/>
    <property type="match status" value="1"/>
</dbReference>
<feature type="transmembrane region" description="Helical" evidence="3">
    <location>
        <begin position="173"/>
        <end position="192"/>
    </location>
</feature>
<name>A0A852XAS3_9MICO</name>
<evidence type="ECO:0000256" key="1">
    <source>
        <dbReference type="ARBA" id="ARBA00006068"/>
    </source>
</evidence>
<feature type="domain" description="Cell envelope-related transcriptional attenuator" evidence="4">
    <location>
        <begin position="247"/>
        <end position="388"/>
    </location>
</feature>
<feature type="compositionally biased region" description="Basic and acidic residues" evidence="2">
    <location>
        <begin position="35"/>
        <end position="51"/>
    </location>
</feature>
<gene>
    <name evidence="5" type="ORF">BJY28_000110</name>
</gene>
<organism evidence="5 6">
    <name type="scientific">Janibacter alkaliphilus</name>
    <dbReference type="NCBI Taxonomy" id="1069963"/>
    <lineage>
        <taxon>Bacteria</taxon>
        <taxon>Bacillati</taxon>
        <taxon>Actinomycetota</taxon>
        <taxon>Actinomycetes</taxon>
        <taxon>Micrococcales</taxon>
        <taxon>Intrasporangiaceae</taxon>
        <taxon>Janibacter</taxon>
    </lineage>
</organism>
<reference evidence="5 6" key="1">
    <citation type="submission" date="2020-07" db="EMBL/GenBank/DDBJ databases">
        <title>Sequencing the genomes of 1000 actinobacteria strains.</title>
        <authorList>
            <person name="Klenk H.-P."/>
        </authorList>
    </citation>
    <scope>NUCLEOTIDE SEQUENCE [LARGE SCALE GENOMIC DNA]</scope>
    <source>
        <strain evidence="5 6">DSM 24723</strain>
    </source>
</reference>
<keyword evidence="3" id="KW-0472">Membrane</keyword>
<protein>
    <submittedName>
        <fullName evidence="5">LCP family protein required for cell wall assembly</fullName>
    </submittedName>
</protein>
<accession>A0A852XAS3</accession>
<dbReference type="PANTHER" id="PTHR33392">
    <property type="entry name" value="POLYISOPRENYL-TEICHOIC ACID--PEPTIDOGLYCAN TEICHOIC ACID TRANSFERASE TAGU"/>
    <property type="match status" value="1"/>
</dbReference>
<comment type="similarity">
    <text evidence="1">Belongs to the LytR/CpsA/Psr (LCP) family.</text>
</comment>
<dbReference type="Pfam" id="PF03816">
    <property type="entry name" value="LytR_cpsA_psr"/>
    <property type="match status" value="1"/>
</dbReference>
<dbReference type="Proteomes" id="UP000592181">
    <property type="component" value="Unassembled WGS sequence"/>
</dbReference>
<keyword evidence="6" id="KW-1185">Reference proteome</keyword>
<feature type="region of interest" description="Disordered" evidence="2">
    <location>
        <begin position="203"/>
        <end position="247"/>
    </location>
</feature>
<feature type="compositionally biased region" description="Basic and acidic residues" evidence="2">
    <location>
        <begin position="154"/>
        <end position="163"/>
    </location>
</feature>
<evidence type="ECO:0000259" key="4">
    <source>
        <dbReference type="Pfam" id="PF03816"/>
    </source>
</evidence>
<dbReference type="InterPro" id="IPR004474">
    <property type="entry name" value="LytR_CpsA_psr"/>
</dbReference>
<comment type="caution">
    <text evidence="5">The sequence shown here is derived from an EMBL/GenBank/DDBJ whole genome shotgun (WGS) entry which is preliminary data.</text>
</comment>
<evidence type="ECO:0000313" key="6">
    <source>
        <dbReference type="Proteomes" id="UP000592181"/>
    </source>
</evidence>